<dbReference type="SUPFAM" id="SSF52540">
    <property type="entry name" value="P-loop containing nucleoside triphosphate hydrolases"/>
    <property type="match status" value="1"/>
</dbReference>
<dbReference type="InterPro" id="IPR027417">
    <property type="entry name" value="P-loop_NTPase"/>
</dbReference>
<organism evidence="5">
    <name type="scientific">Pseudictyota dubia</name>
    <dbReference type="NCBI Taxonomy" id="2749911"/>
    <lineage>
        <taxon>Eukaryota</taxon>
        <taxon>Sar</taxon>
        <taxon>Stramenopiles</taxon>
        <taxon>Ochrophyta</taxon>
        <taxon>Bacillariophyta</taxon>
        <taxon>Mediophyceae</taxon>
        <taxon>Biddulphiophycidae</taxon>
        <taxon>Eupodiscales</taxon>
        <taxon>Odontellaceae</taxon>
        <taxon>Pseudictyota</taxon>
    </lineage>
</organism>
<dbReference type="AlphaFoldDB" id="A0A7R9Z6I6"/>
<dbReference type="InterPro" id="IPR050227">
    <property type="entry name" value="Rab"/>
</dbReference>
<dbReference type="SMART" id="SM00174">
    <property type="entry name" value="RHO"/>
    <property type="match status" value="1"/>
</dbReference>
<evidence type="ECO:0000256" key="2">
    <source>
        <dbReference type="ARBA" id="ARBA00022741"/>
    </source>
</evidence>
<dbReference type="NCBIfam" id="TIGR00231">
    <property type="entry name" value="small_GTP"/>
    <property type="match status" value="1"/>
</dbReference>
<dbReference type="FunFam" id="3.40.50.300:FF:000586">
    <property type="entry name" value="Rab family GTPase"/>
    <property type="match status" value="1"/>
</dbReference>
<name>A0A7R9Z6I6_9STRA</name>
<dbReference type="EMBL" id="HBED01016692">
    <property type="protein sequence ID" value="CAD8307286.1"/>
    <property type="molecule type" value="Transcribed_RNA"/>
</dbReference>
<dbReference type="PROSITE" id="PS51419">
    <property type="entry name" value="RAB"/>
    <property type="match status" value="1"/>
</dbReference>
<gene>
    <name evidence="5" type="ORF">TDUB1175_LOCUS8302</name>
</gene>
<keyword evidence="4" id="KW-0472">Membrane</keyword>
<evidence type="ECO:0000313" key="5">
    <source>
        <dbReference type="EMBL" id="CAD8307286.1"/>
    </source>
</evidence>
<dbReference type="PROSITE" id="PS51420">
    <property type="entry name" value="RHO"/>
    <property type="match status" value="1"/>
</dbReference>
<dbReference type="SMART" id="SM00177">
    <property type="entry name" value="ARF"/>
    <property type="match status" value="1"/>
</dbReference>
<dbReference type="SMART" id="SM00176">
    <property type="entry name" value="RAN"/>
    <property type="match status" value="1"/>
</dbReference>
<evidence type="ECO:0000256" key="3">
    <source>
        <dbReference type="ARBA" id="ARBA00023134"/>
    </source>
</evidence>
<proteinExistence type="predicted"/>
<sequence>MSVYKNTQTEVNYDAVFKILLVGDTAVGKSCLLLRFSDDSFITDHISTIGVDFKIRTIDLHGKVVKLQLWDTAGQERFRCITRSYYHGAHGIFVVYDITDASSFANVKEWLSELDRYSSKKTKVCKFLVGNKCDLNRERAVSTAEGEQLAKTCGLDFIETSAKTSQNVEEAFFKMASHIAAIRFKDSGDIEPAEPSRPVKVESFRAIGRHWRPGCC</sequence>
<dbReference type="InterPro" id="IPR001806">
    <property type="entry name" value="Small_GTPase"/>
</dbReference>
<evidence type="ECO:0008006" key="6">
    <source>
        <dbReference type="Google" id="ProtNLM"/>
    </source>
</evidence>
<evidence type="ECO:0000256" key="4">
    <source>
        <dbReference type="ARBA" id="ARBA00023136"/>
    </source>
</evidence>
<accession>A0A7R9Z6I6</accession>
<dbReference type="GO" id="GO:0012505">
    <property type="term" value="C:endomembrane system"/>
    <property type="evidence" value="ECO:0007669"/>
    <property type="project" value="UniProtKB-SubCell"/>
</dbReference>
<dbReference type="SMART" id="SM00175">
    <property type="entry name" value="RAB"/>
    <property type="match status" value="1"/>
</dbReference>
<keyword evidence="3" id="KW-0342">GTP-binding</keyword>
<evidence type="ECO:0000256" key="1">
    <source>
        <dbReference type="ARBA" id="ARBA00004308"/>
    </source>
</evidence>
<protein>
    <recommendedName>
        <fullName evidence="6">Ras-related protein Rab-1A</fullName>
    </recommendedName>
</protein>
<dbReference type="PANTHER" id="PTHR47977">
    <property type="entry name" value="RAS-RELATED PROTEIN RAB"/>
    <property type="match status" value="1"/>
</dbReference>
<dbReference type="SMART" id="SM00173">
    <property type="entry name" value="RAS"/>
    <property type="match status" value="1"/>
</dbReference>
<keyword evidence="2" id="KW-0547">Nucleotide-binding</keyword>
<dbReference type="Pfam" id="PF00071">
    <property type="entry name" value="Ras"/>
    <property type="match status" value="1"/>
</dbReference>
<dbReference type="GO" id="GO:0005525">
    <property type="term" value="F:GTP binding"/>
    <property type="evidence" value="ECO:0007669"/>
    <property type="project" value="UniProtKB-KW"/>
</dbReference>
<dbReference type="InterPro" id="IPR005225">
    <property type="entry name" value="Small_GTP-bd"/>
</dbReference>
<dbReference type="GO" id="GO:0003924">
    <property type="term" value="F:GTPase activity"/>
    <property type="evidence" value="ECO:0007669"/>
    <property type="project" value="InterPro"/>
</dbReference>
<reference evidence="5" key="1">
    <citation type="submission" date="2021-01" db="EMBL/GenBank/DDBJ databases">
        <authorList>
            <person name="Corre E."/>
            <person name="Pelletier E."/>
            <person name="Niang G."/>
            <person name="Scheremetjew M."/>
            <person name="Finn R."/>
            <person name="Kale V."/>
            <person name="Holt S."/>
            <person name="Cochrane G."/>
            <person name="Meng A."/>
            <person name="Brown T."/>
            <person name="Cohen L."/>
        </authorList>
    </citation>
    <scope>NUCLEOTIDE SEQUENCE</scope>
    <source>
        <strain evidence="5">CCMP147</strain>
    </source>
</reference>
<dbReference type="Gene3D" id="3.40.50.300">
    <property type="entry name" value="P-loop containing nucleotide triphosphate hydrolases"/>
    <property type="match status" value="1"/>
</dbReference>
<dbReference type="PROSITE" id="PS51421">
    <property type="entry name" value="RAS"/>
    <property type="match status" value="1"/>
</dbReference>
<comment type="subcellular location">
    <subcellularLocation>
        <location evidence="1">Endomembrane system</location>
    </subcellularLocation>
</comment>
<dbReference type="PRINTS" id="PR00449">
    <property type="entry name" value="RASTRNSFRMNG"/>
</dbReference>